<comment type="caution">
    <text evidence="3">The sequence shown here is derived from an EMBL/GenBank/DDBJ whole genome shotgun (WGS) entry which is preliminary data.</text>
</comment>
<accession>A0A7C8M331</accession>
<dbReference type="EMBL" id="JAADJZ010000018">
    <property type="protein sequence ID" value="KAF2868660.1"/>
    <property type="molecule type" value="Genomic_DNA"/>
</dbReference>
<evidence type="ECO:0008006" key="5">
    <source>
        <dbReference type="Google" id="ProtNLM"/>
    </source>
</evidence>
<gene>
    <name evidence="3" type="ORF">BDV95DRAFT_630395</name>
</gene>
<feature type="compositionally biased region" description="Acidic residues" evidence="2">
    <location>
        <begin position="449"/>
        <end position="459"/>
    </location>
</feature>
<feature type="region of interest" description="Disordered" evidence="2">
    <location>
        <begin position="432"/>
        <end position="460"/>
    </location>
</feature>
<dbReference type="PANTHER" id="PTHR35179">
    <property type="entry name" value="PROTEIN CBG02620"/>
    <property type="match status" value="1"/>
</dbReference>
<organism evidence="3 4">
    <name type="scientific">Massariosphaeria phaeospora</name>
    <dbReference type="NCBI Taxonomy" id="100035"/>
    <lineage>
        <taxon>Eukaryota</taxon>
        <taxon>Fungi</taxon>
        <taxon>Dikarya</taxon>
        <taxon>Ascomycota</taxon>
        <taxon>Pezizomycotina</taxon>
        <taxon>Dothideomycetes</taxon>
        <taxon>Pleosporomycetidae</taxon>
        <taxon>Pleosporales</taxon>
        <taxon>Pleosporales incertae sedis</taxon>
        <taxon>Massariosphaeria</taxon>
    </lineage>
</organism>
<evidence type="ECO:0000256" key="1">
    <source>
        <dbReference type="SAM" id="Coils"/>
    </source>
</evidence>
<dbReference type="PANTHER" id="PTHR35179:SF2">
    <property type="entry name" value="START DOMAIN-CONTAINING PROTEIN"/>
    <property type="match status" value="1"/>
</dbReference>
<evidence type="ECO:0000256" key="2">
    <source>
        <dbReference type="SAM" id="MobiDB-lite"/>
    </source>
</evidence>
<dbReference type="Proteomes" id="UP000481861">
    <property type="component" value="Unassembled WGS sequence"/>
</dbReference>
<proteinExistence type="predicted"/>
<dbReference type="OrthoDB" id="5393654at2759"/>
<feature type="region of interest" description="Disordered" evidence="2">
    <location>
        <begin position="26"/>
        <end position="48"/>
    </location>
</feature>
<keyword evidence="1" id="KW-0175">Coiled coil</keyword>
<keyword evidence="4" id="KW-1185">Reference proteome</keyword>
<evidence type="ECO:0000313" key="4">
    <source>
        <dbReference type="Proteomes" id="UP000481861"/>
    </source>
</evidence>
<evidence type="ECO:0000313" key="3">
    <source>
        <dbReference type="EMBL" id="KAF2868660.1"/>
    </source>
</evidence>
<feature type="coiled-coil region" evidence="1">
    <location>
        <begin position="351"/>
        <end position="378"/>
    </location>
</feature>
<sequence>MSKQRHSNAVNLACSGNTEYLNAIGGRSGKAPPFKKRNGQAKPDLGKSPLGELLTTIGEEDCSASLRDLPSDAGITACKYIASYSWLNEKEPTIIVPGKPPLWTPLQAPKRLSVDTGQYFRDPNAARFPRYPIEPAVQAIFESHQAFPTEDIDVFACGSTMGHLLRFVRAVDKPFRFSVQVIGNTVFFVRKENDPREIIPDIRGYSHTFPDEYTTWEADVKGSDTHQRLIQYEFGGSKCLMRFECEGYIDKLAAKDKAKSNSVAPGDNDIFQSFKATSVSQKASNVQDSLVIKTSGSEIPQSSIFDLKTRSHQYKASVDMTDFYPVLWLEQIPNFIIAYHDGAGLFHDIRVQDIRHSVREWETDNEAARRRLAVLLRRIVEAVRADPRGLLEVYSPCKDRLEIRKQVGDGVETLPPVLKARWEEGTTFAVSGDEEPCAMSAEETRSGLEEPDSEDDDGEKDFTACSAETCGYCGRCSY</sequence>
<dbReference type="AlphaFoldDB" id="A0A7C8M331"/>
<name>A0A7C8M331_9PLEO</name>
<protein>
    <recommendedName>
        <fullName evidence="5">Geranylgeranyl pyrophosphate synthetase</fullName>
    </recommendedName>
</protein>
<reference evidence="3 4" key="1">
    <citation type="submission" date="2020-01" db="EMBL/GenBank/DDBJ databases">
        <authorList>
            <consortium name="DOE Joint Genome Institute"/>
            <person name="Haridas S."/>
            <person name="Albert R."/>
            <person name="Binder M."/>
            <person name="Bloem J."/>
            <person name="Labutti K."/>
            <person name="Salamov A."/>
            <person name="Andreopoulos B."/>
            <person name="Baker S.E."/>
            <person name="Barry K."/>
            <person name="Bills G."/>
            <person name="Bluhm B.H."/>
            <person name="Cannon C."/>
            <person name="Castanera R."/>
            <person name="Culley D.E."/>
            <person name="Daum C."/>
            <person name="Ezra D."/>
            <person name="Gonzalez J.B."/>
            <person name="Henrissat B."/>
            <person name="Kuo A."/>
            <person name="Liang C."/>
            <person name="Lipzen A."/>
            <person name="Lutzoni F."/>
            <person name="Magnuson J."/>
            <person name="Mondo S."/>
            <person name="Nolan M."/>
            <person name="Ohm R."/>
            <person name="Pangilinan J."/>
            <person name="Park H.-J.H."/>
            <person name="Ramirez L."/>
            <person name="Alfaro M."/>
            <person name="Sun H."/>
            <person name="Tritt A."/>
            <person name="Yoshinaga Y."/>
            <person name="Zwiers L.-H.L."/>
            <person name="Turgeon B.G."/>
            <person name="Goodwin S.B."/>
            <person name="Spatafora J.W."/>
            <person name="Crous P.W."/>
            <person name="Grigoriev I.V."/>
        </authorList>
    </citation>
    <scope>NUCLEOTIDE SEQUENCE [LARGE SCALE GENOMIC DNA]</scope>
    <source>
        <strain evidence="3 4">CBS 611.86</strain>
    </source>
</reference>